<accession>A0A0T5P5N9</accession>
<reference evidence="5 7" key="2">
    <citation type="submission" date="2018-08" db="EMBL/GenBank/DDBJ databases">
        <title>Genetic Globetrotter - A new plasmid hitch-hiking vast phylogenetic and geographic distances.</title>
        <authorList>
            <person name="Vollmers J."/>
            <person name="Petersen J."/>
        </authorList>
    </citation>
    <scope>NUCLEOTIDE SEQUENCE [LARGE SCALE GENOMIC DNA]</scope>
    <source>
        <strain evidence="5 7">DSM 26383</strain>
    </source>
</reference>
<dbReference type="InterPro" id="IPR007730">
    <property type="entry name" value="SPOR-like_dom"/>
</dbReference>
<evidence type="ECO:0000313" key="5">
    <source>
        <dbReference type="EMBL" id="QEW28114.1"/>
    </source>
</evidence>
<keyword evidence="2" id="KW-0732">Signal</keyword>
<evidence type="ECO:0000256" key="2">
    <source>
        <dbReference type="SAM" id="SignalP"/>
    </source>
</evidence>
<dbReference type="STRING" id="540747.SAMN04488031_11241"/>
<dbReference type="PROSITE" id="PS51724">
    <property type="entry name" value="SPOR"/>
    <property type="match status" value="1"/>
</dbReference>
<feature type="region of interest" description="Disordered" evidence="1">
    <location>
        <begin position="90"/>
        <end position="137"/>
    </location>
</feature>
<evidence type="ECO:0000313" key="6">
    <source>
        <dbReference type="Proteomes" id="UP000051401"/>
    </source>
</evidence>
<dbReference type="SUPFAM" id="SSF110997">
    <property type="entry name" value="Sporulation related repeat"/>
    <property type="match status" value="1"/>
</dbReference>
<dbReference type="Proteomes" id="UP000051401">
    <property type="component" value="Unassembled WGS sequence"/>
</dbReference>
<dbReference type="EMBL" id="CP031598">
    <property type="protein sequence ID" value="QEW28114.1"/>
    <property type="molecule type" value="Genomic_DNA"/>
</dbReference>
<dbReference type="InterPro" id="IPR036680">
    <property type="entry name" value="SPOR-like_sf"/>
</dbReference>
<name>A0A0T5P5N9_9RHOB</name>
<sequence length="424" mass="44883">MRLASVLATAAIVVSCGSGIAQAQIKKSVPAEFPPASYTGRQYVDSTGCVFIRAGVDGAVNWVPRVTRGRQQVCGMQPTLSGTQIAAAQAPRATAPVTQPAPAAKAQPARKPAPASTTTTLYRSAPPPQPVAPKPATAPVVATAPKPAAKPRRVVDSNCANMSPMSQQYINSTTRYTIRCGPQSAPHVTERATASANATIYQPGAVPGNVSATYRTGGTYAGATRVAPKHVYANQKASTEGVYVPEGYVSVWEDDRLNTRRAHQTFAGKAQMEQRWTKTTPRRLIEPKVGPVVTQADVAVQYQYPVAMSFAQQQAKPKVAVSTRGQTPKAAPKPATTVAATPKVETRAASHRYVELGNFSDPDHAKRTAQKLANSGLPARMGKVTHKGKTYTLVMAGPFETQGQLDSGLARVRGMGFSQASLRK</sequence>
<dbReference type="Pfam" id="PF05036">
    <property type="entry name" value="SPOR"/>
    <property type="match status" value="1"/>
</dbReference>
<dbReference type="PROSITE" id="PS51257">
    <property type="entry name" value="PROKAR_LIPOPROTEIN"/>
    <property type="match status" value="1"/>
</dbReference>
<dbReference type="RefSeq" id="WP_074940572.1">
    <property type="nucleotide sequence ID" value="NZ_CP031598.1"/>
</dbReference>
<dbReference type="KEGG" id="rid:RIdsm_03939"/>
<proteinExistence type="predicted"/>
<dbReference type="AlphaFoldDB" id="A0A0T5P5N9"/>
<dbReference type="Proteomes" id="UP000325785">
    <property type="component" value="Chromosome"/>
</dbReference>
<dbReference type="PATRIC" id="fig|540747.5.peg.1330"/>
<keyword evidence="6" id="KW-1185">Reference proteome</keyword>
<feature type="chain" id="PRO_5010437398" evidence="2">
    <location>
        <begin position="24"/>
        <end position="424"/>
    </location>
</feature>
<evidence type="ECO:0000313" key="4">
    <source>
        <dbReference type="EMBL" id="KRS16477.1"/>
    </source>
</evidence>
<reference evidence="4 6" key="1">
    <citation type="submission" date="2015-04" db="EMBL/GenBank/DDBJ databases">
        <title>The draft genome sequence of Roseovarius indicus B108T.</title>
        <authorList>
            <person name="Li G."/>
            <person name="Lai Q."/>
            <person name="Shao Z."/>
            <person name="Yan P."/>
        </authorList>
    </citation>
    <scope>NUCLEOTIDE SEQUENCE [LARGE SCALE GENOMIC DNA]</scope>
    <source>
        <strain evidence="4 6">B108</strain>
    </source>
</reference>
<gene>
    <name evidence="5" type="ORF">RIdsm_03939</name>
    <name evidence="4" type="ORF">XM52_17930</name>
</gene>
<feature type="compositionally biased region" description="Low complexity" evidence="1">
    <location>
        <begin position="90"/>
        <end position="115"/>
    </location>
</feature>
<organism evidence="4 6">
    <name type="scientific">Roseovarius indicus</name>
    <dbReference type="NCBI Taxonomy" id="540747"/>
    <lineage>
        <taxon>Bacteria</taxon>
        <taxon>Pseudomonadati</taxon>
        <taxon>Pseudomonadota</taxon>
        <taxon>Alphaproteobacteria</taxon>
        <taxon>Rhodobacterales</taxon>
        <taxon>Roseobacteraceae</taxon>
        <taxon>Roseovarius</taxon>
    </lineage>
</organism>
<dbReference type="GO" id="GO:0042834">
    <property type="term" value="F:peptidoglycan binding"/>
    <property type="evidence" value="ECO:0007669"/>
    <property type="project" value="InterPro"/>
</dbReference>
<feature type="signal peptide" evidence="2">
    <location>
        <begin position="1"/>
        <end position="23"/>
    </location>
</feature>
<feature type="domain" description="SPOR" evidence="3">
    <location>
        <begin position="346"/>
        <end position="424"/>
    </location>
</feature>
<protein>
    <submittedName>
        <fullName evidence="5">Sporulation related domain protein</fullName>
    </submittedName>
</protein>
<evidence type="ECO:0000259" key="3">
    <source>
        <dbReference type="PROSITE" id="PS51724"/>
    </source>
</evidence>
<dbReference type="Gene3D" id="3.30.70.1070">
    <property type="entry name" value="Sporulation related repeat"/>
    <property type="match status" value="1"/>
</dbReference>
<dbReference type="OrthoDB" id="7843142at2"/>
<evidence type="ECO:0000256" key="1">
    <source>
        <dbReference type="SAM" id="MobiDB-lite"/>
    </source>
</evidence>
<dbReference type="EMBL" id="LAXI01000013">
    <property type="protein sequence ID" value="KRS16477.1"/>
    <property type="molecule type" value="Genomic_DNA"/>
</dbReference>
<evidence type="ECO:0000313" key="7">
    <source>
        <dbReference type="Proteomes" id="UP000325785"/>
    </source>
</evidence>